<comment type="caution">
    <text evidence="3">The sequence shown here is derived from an EMBL/GenBank/DDBJ whole genome shotgun (WGS) entry which is preliminary data.</text>
</comment>
<feature type="region of interest" description="Disordered" evidence="1">
    <location>
        <begin position="1"/>
        <end position="21"/>
    </location>
</feature>
<proteinExistence type="predicted"/>
<keyword evidence="2" id="KW-1133">Transmembrane helix</keyword>
<accession>A0ABN9LD96</accession>
<dbReference type="EMBL" id="CAUEEQ010013100">
    <property type="protein sequence ID" value="CAJ0937019.1"/>
    <property type="molecule type" value="Genomic_DNA"/>
</dbReference>
<evidence type="ECO:0000256" key="1">
    <source>
        <dbReference type="SAM" id="MobiDB-lite"/>
    </source>
</evidence>
<feature type="transmembrane region" description="Helical" evidence="2">
    <location>
        <begin position="109"/>
        <end position="133"/>
    </location>
</feature>
<organism evidence="3 4">
    <name type="scientific">Ranitomeya imitator</name>
    <name type="common">mimic poison frog</name>
    <dbReference type="NCBI Taxonomy" id="111125"/>
    <lineage>
        <taxon>Eukaryota</taxon>
        <taxon>Metazoa</taxon>
        <taxon>Chordata</taxon>
        <taxon>Craniata</taxon>
        <taxon>Vertebrata</taxon>
        <taxon>Euteleostomi</taxon>
        <taxon>Amphibia</taxon>
        <taxon>Batrachia</taxon>
        <taxon>Anura</taxon>
        <taxon>Neobatrachia</taxon>
        <taxon>Hyloidea</taxon>
        <taxon>Dendrobatidae</taxon>
        <taxon>Dendrobatinae</taxon>
        <taxon>Ranitomeya</taxon>
    </lineage>
</organism>
<reference evidence="3" key="1">
    <citation type="submission" date="2023-07" db="EMBL/GenBank/DDBJ databases">
        <authorList>
            <person name="Stuckert A."/>
        </authorList>
    </citation>
    <scope>NUCLEOTIDE SEQUENCE</scope>
</reference>
<evidence type="ECO:0000256" key="2">
    <source>
        <dbReference type="SAM" id="Phobius"/>
    </source>
</evidence>
<keyword evidence="2" id="KW-0812">Transmembrane</keyword>
<dbReference type="Proteomes" id="UP001176940">
    <property type="component" value="Unassembled WGS sequence"/>
</dbReference>
<sequence>MADTMTPSLRILAGSDNPGESGTKLLDRASAFTFLEPGRAAGPRKDAVAQIQHWNIDKEQGRQTQVELNSKAANELTKTPEGGSPETAIPLVTTESKHHNHVSSTKEDLQPFLCIILPTTALLVIGFCALFLYRKCRRKIPQGQIFAISLQENLPDREMDFFPTLPWSTEPFQYCTLVPDASFLTICLPPPYEEAILKASSDSCISIYQDPVPPYEERARRSSK</sequence>
<gene>
    <name evidence="3" type="ORF">RIMI_LOCUS7046712</name>
</gene>
<protein>
    <recommendedName>
        <fullName evidence="5">Small integral membrane protein 28</fullName>
    </recommendedName>
</protein>
<name>A0ABN9LD96_9NEOB</name>
<evidence type="ECO:0000313" key="3">
    <source>
        <dbReference type="EMBL" id="CAJ0937019.1"/>
    </source>
</evidence>
<evidence type="ECO:0000313" key="4">
    <source>
        <dbReference type="Proteomes" id="UP001176940"/>
    </source>
</evidence>
<keyword evidence="4" id="KW-1185">Reference proteome</keyword>
<keyword evidence="2" id="KW-0472">Membrane</keyword>
<evidence type="ECO:0008006" key="5">
    <source>
        <dbReference type="Google" id="ProtNLM"/>
    </source>
</evidence>